<dbReference type="Gene3D" id="1.10.510.10">
    <property type="entry name" value="Transferase(Phosphotransferase) domain 1"/>
    <property type="match status" value="1"/>
</dbReference>
<comment type="catalytic activity">
    <reaction evidence="16 18">
        <text>L-threonyl-[protein] + ATP = O-phospho-L-threonyl-[protein] + ADP + H(+)</text>
        <dbReference type="Rhea" id="RHEA:46608"/>
        <dbReference type="Rhea" id="RHEA-COMP:11060"/>
        <dbReference type="Rhea" id="RHEA-COMP:11605"/>
        <dbReference type="ChEBI" id="CHEBI:15378"/>
        <dbReference type="ChEBI" id="CHEBI:30013"/>
        <dbReference type="ChEBI" id="CHEBI:30616"/>
        <dbReference type="ChEBI" id="CHEBI:61977"/>
        <dbReference type="ChEBI" id="CHEBI:456216"/>
        <dbReference type="EC" id="2.7.11.1"/>
    </reaction>
</comment>
<dbReference type="Gene3D" id="2.90.10.10">
    <property type="entry name" value="Bulb-type lectin domain"/>
    <property type="match status" value="1"/>
</dbReference>
<evidence type="ECO:0000256" key="3">
    <source>
        <dbReference type="ARBA" id="ARBA00022527"/>
    </source>
</evidence>
<keyword evidence="12 20" id="KW-0472">Membrane</keyword>
<dbReference type="InterPro" id="IPR001480">
    <property type="entry name" value="Bulb-type_lectin_dom"/>
</dbReference>
<evidence type="ECO:0000256" key="2">
    <source>
        <dbReference type="ARBA" id="ARBA00022475"/>
    </source>
</evidence>
<evidence type="ECO:0000256" key="12">
    <source>
        <dbReference type="ARBA" id="ARBA00023136"/>
    </source>
</evidence>
<keyword evidence="13" id="KW-1015">Disulfide bond</keyword>
<evidence type="ECO:0000256" key="16">
    <source>
        <dbReference type="ARBA" id="ARBA00047899"/>
    </source>
</evidence>
<comment type="similarity">
    <text evidence="18">Belongs to the protein kinase superfamily. Ser/Thr protein kinase family.</text>
</comment>
<dbReference type="SUPFAM" id="SSF56112">
    <property type="entry name" value="Protein kinase-like (PK-like)"/>
    <property type="match status" value="1"/>
</dbReference>
<dbReference type="Pfam" id="PF08276">
    <property type="entry name" value="PAN_2"/>
    <property type="match status" value="1"/>
</dbReference>
<comment type="catalytic activity">
    <reaction evidence="17 18">
        <text>L-seryl-[protein] + ATP = O-phospho-L-seryl-[protein] + ADP + H(+)</text>
        <dbReference type="Rhea" id="RHEA:17989"/>
        <dbReference type="Rhea" id="RHEA-COMP:9863"/>
        <dbReference type="Rhea" id="RHEA-COMP:11604"/>
        <dbReference type="ChEBI" id="CHEBI:15378"/>
        <dbReference type="ChEBI" id="CHEBI:29999"/>
        <dbReference type="ChEBI" id="CHEBI:30616"/>
        <dbReference type="ChEBI" id="CHEBI:83421"/>
        <dbReference type="ChEBI" id="CHEBI:456216"/>
        <dbReference type="EC" id="2.7.11.1"/>
    </reaction>
</comment>
<evidence type="ECO:0000313" key="24">
    <source>
        <dbReference type="EMBL" id="KAJ6978875.1"/>
    </source>
</evidence>
<dbReference type="SMART" id="SM00220">
    <property type="entry name" value="S_TKc"/>
    <property type="match status" value="1"/>
</dbReference>
<dbReference type="InterPro" id="IPR000858">
    <property type="entry name" value="S_locus_glycoprot_dom"/>
</dbReference>
<proteinExistence type="inferred from homology"/>
<evidence type="ECO:0000256" key="18">
    <source>
        <dbReference type="PIRNR" id="PIRNR000641"/>
    </source>
</evidence>
<dbReference type="CDD" id="cd00028">
    <property type="entry name" value="B_lectin"/>
    <property type="match status" value="1"/>
</dbReference>
<evidence type="ECO:0000256" key="11">
    <source>
        <dbReference type="ARBA" id="ARBA00022989"/>
    </source>
</evidence>
<name>A0AAD6Q5R1_9ROSI</name>
<dbReference type="EMBL" id="JAQIZT010000011">
    <property type="protein sequence ID" value="KAJ6978875.1"/>
    <property type="molecule type" value="Genomic_DNA"/>
</dbReference>
<evidence type="ECO:0000259" key="21">
    <source>
        <dbReference type="PROSITE" id="PS50011"/>
    </source>
</evidence>
<dbReference type="InterPro" id="IPR000719">
    <property type="entry name" value="Prot_kinase_dom"/>
</dbReference>
<evidence type="ECO:0000256" key="1">
    <source>
        <dbReference type="ARBA" id="ARBA00004251"/>
    </source>
</evidence>
<sequence>MSLSKILLLTIHASMDTKRTLFSNAIVLFMASNMFASCCGIDIINQTHFISDSKNESLISSNGNFKLGFFSPGNSPSRYIGIWFNKVSKQTVVWVANREIPLTKTAGIFKIAANGNLVVVDSKGRTPLWSTNISIPNANSSAKLLPSGNLVLVVKNNSGNSESIVWQSFDYPTDTILPGMRFGLNRETGLNQFLTSWKSSDEPAPGDFSFGLNPNGSPQYFLYMNLAPYWRGGPWNGRSLSGTPDLSTRVKSNRADFNNEAGLFNYSFVSNKQGTYITFHLRNTSVFSSLVLEPTGIVKRVTWREDSQDWALFWLEPDDSCDVYANCGSYSMCNFNNAIKCSCLPGFEPLSPHDWSTRCVEKRKFQCGKGAGEGFLKMANVKIPDAIGTHVYTNLSLKECEMECLRSCNCSGYASLDINNEEQGCLAWYGELNDMQQYTDEGQDFYLRVEAGELAAYAKNSSKSSTATNWMVRVIILFAIALLLLFVSIYLHSRKKRARKGYLEKRRRCELLSLDPETCMSSSKDLPSAHECEENLNITFYDLGTIRAATDNFSSERKLGEGGFGPVYKGKLSNGKEVAIKRLSKNSGQGIDEFKNEVLLIAKLQHRNLVRLLGCCIEAEEKMLIYEYMPNKSLDCFIFDQSRKASLGWEERFEIIMGIARGILYLHQDSRLRIIHRDLKTSNVLLDGEMSAKISDFGTARIFCGNQNQANTNRVVGTFGYMSPEYALDGLFSVKSDVFSFGVLLLEIISGRKNIGFFKEDLSSNLIRYTWNLWKDEKALEMMDLSIRQSCPSSEVLRCIQVGLLCVQDCAANRPTMSEIIFMLSTDTTLPSPTQPTFSLTRSQNDPRSPAIDTSSSVNQWHRCLQIWGLSTPGSQVAGKTMTTMIIKVLRI</sequence>
<dbReference type="InterPro" id="IPR003609">
    <property type="entry name" value="Pan_app"/>
</dbReference>
<dbReference type="PROSITE" id="PS50948">
    <property type="entry name" value="PAN"/>
    <property type="match status" value="1"/>
</dbReference>
<dbReference type="SUPFAM" id="SSF51110">
    <property type="entry name" value="alpha-D-mannose-specific plant lectins"/>
    <property type="match status" value="1"/>
</dbReference>
<protein>
    <recommendedName>
        <fullName evidence="18">Receptor-like serine/threonine-protein kinase</fullName>
        <ecNumber evidence="18">2.7.11.1</ecNumber>
    </recommendedName>
</protein>
<dbReference type="Pfam" id="PF07714">
    <property type="entry name" value="PK_Tyr_Ser-Thr"/>
    <property type="match status" value="1"/>
</dbReference>
<keyword evidence="2" id="KW-1003">Cell membrane</keyword>
<evidence type="ECO:0000256" key="5">
    <source>
        <dbReference type="ARBA" id="ARBA00022692"/>
    </source>
</evidence>
<dbReference type="Pfam" id="PF00954">
    <property type="entry name" value="S_locus_glycop"/>
    <property type="match status" value="1"/>
</dbReference>
<dbReference type="InterPro" id="IPR036426">
    <property type="entry name" value="Bulb-type_lectin_dom_sf"/>
</dbReference>
<feature type="region of interest" description="Disordered" evidence="19">
    <location>
        <begin position="833"/>
        <end position="855"/>
    </location>
</feature>
<keyword evidence="7" id="KW-0430">Lectin</keyword>
<evidence type="ECO:0000256" key="9">
    <source>
        <dbReference type="ARBA" id="ARBA00022777"/>
    </source>
</evidence>
<keyword evidence="11 20" id="KW-1133">Transmembrane helix</keyword>
<keyword evidence="8 18" id="KW-0547">Nucleotide-binding</keyword>
<dbReference type="GO" id="GO:0005524">
    <property type="term" value="F:ATP binding"/>
    <property type="evidence" value="ECO:0007669"/>
    <property type="project" value="UniProtKB-KW"/>
</dbReference>
<dbReference type="Gene3D" id="3.30.200.20">
    <property type="entry name" value="Phosphorylase Kinase, domain 1"/>
    <property type="match status" value="1"/>
</dbReference>
<keyword evidence="25" id="KW-1185">Reference proteome</keyword>
<feature type="domain" description="Apple" evidence="23">
    <location>
        <begin position="367"/>
        <end position="450"/>
    </location>
</feature>
<keyword evidence="3 18" id="KW-0723">Serine/threonine-protein kinase</keyword>
<feature type="domain" description="Bulb-type lectin" evidence="22">
    <location>
        <begin position="43"/>
        <end position="165"/>
    </location>
</feature>
<keyword evidence="9 18" id="KW-0418">Kinase</keyword>
<keyword evidence="14" id="KW-0675">Receptor</keyword>
<dbReference type="PROSITE" id="PS50927">
    <property type="entry name" value="BULB_LECTIN"/>
    <property type="match status" value="1"/>
</dbReference>
<dbReference type="InterPro" id="IPR008271">
    <property type="entry name" value="Ser/Thr_kinase_AS"/>
</dbReference>
<evidence type="ECO:0000256" key="13">
    <source>
        <dbReference type="ARBA" id="ARBA00023157"/>
    </source>
</evidence>
<keyword evidence="5 20" id="KW-0812">Transmembrane</keyword>
<dbReference type="SMART" id="SM00473">
    <property type="entry name" value="PAN_AP"/>
    <property type="match status" value="1"/>
</dbReference>
<dbReference type="AlphaFoldDB" id="A0AAD6Q5R1"/>
<keyword evidence="10 18" id="KW-0067">ATP-binding</keyword>
<evidence type="ECO:0000256" key="8">
    <source>
        <dbReference type="ARBA" id="ARBA00022741"/>
    </source>
</evidence>
<dbReference type="PANTHER" id="PTHR27002:SF1103">
    <property type="entry name" value="RECEPTOR-LIKE SERINE_THREONINE-PROTEIN KINASE"/>
    <property type="match status" value="1"/>
</dbReference>
<dbReference type="CDD" id="cd01098">
    <property type="entry name" value="PAN_AP_plant"/>
    <property type="match status" value="1"/>
</dbReference>
<gene>
    <name evidence="24" type="ORF">NC653_027144</name>
</gene>
<evidence type="ECO:0000259" key="22">
    <source>
        <dbReference type="PROSITE" id="PS50927"/>
    </source>
</evidence>
<keyword evidence="6" id="KW-0732">Signal</keyword>
<dbReference type="SMART" id="SM00108">
    <property type="entry name" value="B_lectin"/>
    <property type="match status" value="1"/>
</dbReference>
<comment type="subcellular location">
    <subcellularLocation>
        <location evidence="1">Cell membrane</location>
        <topology evidence="1">Single-pass type I membrane protein</topology>
    </subcellularLocation>
</comment>
<dbReference type="InterPro" id="IPR024171">
    <property type="entry name" value="SRK-like_kinase"/>
</dbReference>
<dbReference type="PROSITE" id="PS50011">
    <property type="entry name" value="PROTEIN_KINASE_DOM"/>
    <property type="match status" value="1"/>
</dbReference>
<dbReference type="PROSITE" id="PS00108">
    <property type="entry name" value="PROTEIN_KINASE_ST"/>
    <property type="match status" value="1"/>
</dbReference>
<dbReference type="PANTHER" id="PTHR27002">
    <property type="entry name" value="RECEPTOR-LIKE SERINE/THREONINE-PROTEIN KINASE SD1-8"/>
    <property type="match status" value="1"/>
</dbReference>
<dbReference type="FunFam" id="1.10.510.10:FF:000060">
    <property type="entry name" value="G-type lectin S-receptor-like serine/threonine-protein kinase"/>
    <property type="match status" value="1"/>
</dbReference>
<dbReference type="GO" id="GO:0048544">
    <property type="term" value="P:recognition of pollen"/>
    <property type="evidence" value="ECO:0007669"/>
    <property type="project" value="InterPro"/>
</dbReference>
<reference evidence="24" key="1">
    <citation type="journal article" date="2023" name="Mol. Ecol. Resour.">
        <title>Chromosome-level genome assembly of a triploid poplar Populus alba 'Berolinensis'.</title>
        <authorList>
            <person name="Chen S."/>
            <person name="Yu Y."/>
            <person name="Wang X."/>
            <person name="Wang S."/>
            <person name="Zhang T."/>
            <person name="Zhou Y."/>
            <person name="He R."/>
            <person name="Meng N."/>
            <person name="Wang Y."/>
            <person name="Liu W."/>
            <person name="Liu Z."/>
            <person name="Liu J."/>
            <person name="Guo Q."/>
            <person name="Huang H."/>
            <person name="Sederoff R.R."/>
            <person name="Wang G."/>
            <person name="Qu G."/>
            <person name="Chen S."/>
        </authorList>
    </citation>
    <scope>NUCLEOTIDE SEQUENCE</scope>
    <source>
        <strain evidence="24">SC-2020</strain>
    </source>
</reference>
<dbReference type="Pfam" id="PF01453">
    <property type="entry name" value="B_lectin"/>
    <property type="match status" value="1"/>
</dbReference>
<accession>A0AAD6Q5R1</accession>
<dbReference type="PIRSF" id="PIRSF000641">
    <property type="entry name" value="SRK"/>
    <property type="match status" value="1"/>
</dbReference>
<dbReference type="Proteomes" id="UP001164929">
    <property type="component" value="Chromosome 11"/>
</dbReference>
<feature type="domain" description="Protein kinase" evidence="21">
    <location>
        <begin position="553"/>
        <end position="838"/>
    </location>
</feature>
<dbReference type="InterPro" id="IPR001245">
    <property type="entry name" value="Ser-Thr/Tyr_kinase_cat_dom"/>
</dbReference>
<keyword evidence="4 18" id="KW-0808">Transferase</keyword>
<evidence type="ECO:0000256" key="4">
    <source>
        <dbReference type="ARBA" id="ARBA00022679"/>
    </source>
</evidence>
<keyword evidence="15" id="KW-0325">Glycoprotein</keyword>
<evidence type="ECO:0000256" key="7">
    <source>
        <dbReference type="ARBA" id="ARBA00022734"/>
    </source>
</evidence>
<evidence type="ECO:0000256" key="10">
    <source>
        <dbReference type="ARBA" id="ARBA00022840"/>
    </source>
</evidence>
<evidence type="ECO:0000256" key="15">
    <source>
        <dbReference type="ARBA" id="ARBA00023180"/>
    </source>
</evidence>
<evidence type="ECO:0000259" key="23">
    <source>
        <dbReference type="PROSITE" id="PS50948"/>
    </source>
</evidence>
<dbReference type="EC" id="2.7.11.1" evidence="18"/>
<evidence type="ECO:0000256" key="19">
    <source>
        <dbReference type="SAM" id="MobiDB-lite"/>
    </source>
</evidence>
<dbReference type="CDD" id="cd14066">
    <property type="entry name" value="STKc_IRAK"/>
    <property type="match status" value="1"/>
</dbReference>
<dbReference type="GO" id="GO:0004674">
    <property type="term" value="F:protein serine/threonine kinase activity"/>
    <property type="evidence" value="ECO:0007669"/>
    <property type="project" value="UniProtKB-KW"/>
</dbReference>
<evidence type="ECO:0000256" key="14">
    <source>
        <dbReference type="ARBA" id="ARBA00023170"/>
    </source>
</evidence>
<dbReference type="GO" id="GO:0030246">
    <property type="term" value="F:carbohydrate binding"/>
    <property type="evidence" value="ECO:0007669"/>
    <property type="project" value="UniProtKB-KW"/>
</dbReference>
<evidence type="ECO:0000313" key="25">
    <source>
        <dbReference type="Proteomes" id="UP001164929"/>
    </source>
</evidence>
<dbReference type="InterPro" id="IPR011009">
    <property type="entry name" value="Kinase-like_dom_sf"/>
</dbReference>
<organism evidence="24 25">
    <name type="scientific">Populus alba x Populus x berolinensis</name>
    <dbReference type="NCBI Taxonomy" id="444605"/>
    <lineage>
        <taxon>Eukaryota</taxon>
        <taxon>Viridiplantae</taxon>
        <taxon>Streptophyta</taxon>
        <taxon>Embryophyta</taxon>
        <taxon>Tracheophyta</taxon>
        <taxon>Spermatophyta</taxon>
        <taxon>Magnoliopsida</taxon>
        <taxon>eudicotyledons</taxon>
        <taxon>Gunneridae</taxon>
        <taxon>Pentapetalae</taxon>
        <taxon>rosids</taxon>
        <taxon>fabids</taxon>
        <taxon>Malpighiales</taxon>
        <taxon>Salicaceae</taxon>
        <taxon>Saliceae</taxon>
        <taxon>Populus</taxon>
    </lineage>
</organism>
<evidence type="ECO:0000256" key="6">
    <source>
        <dbReference type="ARBA" id="ARBA00022729"/>
    </source>
</evidence>
<evidence type="ECO:0000256" key="20">
    <source>
        <dbReference type="SAM" id="Phobius"/>
    </source>
</evidence>
<comment type="caution">
    <text evidence="24">The sequence shown here is derived from an EMBL/GenBank/DDBJ whole genome shotgun (WGS) entry which is preliminary data.</text>
</comment>
<feature type="transmembrane region" description="Helical" evidence="20">
    <location>
        <begin position="470"/>
        <end position="491"/>
    </location>
</feature>
<dbReference type="GO" id="GO:0005886">
    <property type="term" value="C:plasma membrane"/>
    <property type="evidence" value="ECO:0007669"/>
    <property type="project" value="UniProtKB-SubCell"/>
</dbReference>
<dbReference type="FunFam" id="3.30.200.20:FF:000330">
    <property type="entry name" value="G-type lectin S-receptor-like serine/threonine-protein kinase At4g03230"/>
    <property type="match status" value="1"/>
</dbReference>
<dbReference type="FunFam" id="2.90.10.10:FF:000001">
    <property type="entry name" value="G-type lectin S-receptor-like serine/threonine-protein kinase"/>
    <property type="match status" value="1"/>
</dbReference>
<evidence type="ECO:0000256" key="17">
    <source>
        <dbReference type="ARBA" id="ARBA00048679"/>
    </source>
</evidence>